<keyword evidence="1" id="KW-0812">Transmembrane</keyword>
<organism evidence="2 3">
    <name type="scientific">Corynebacterium stationis</name>
    <dbReference type="NCBI Taxonomy" id="1705"/>
    <lineage>
        <taxon>Bacteria</taxon>
        <taxon>Bacillati</taxon>
        <taxon>Actinomycetota</taxon>
        <taxon>Actinomycetes</taxon>
        <taxon>Mycobacteriales</taxon>
        <taxon>Corynebacteriaceae</taxon>
        <taxon>Corynebacterium</taxon>
    </lineage>
</organism>
<name>A0A177IWV0_9CORY</name>
<protein>
    <submittedName>
        <fullName evidence="2">Uncharacterized protein</fullName>
    </submittedName>
</protein>
<evidence type="ECO:0000313" key="3">
    <source>
        <dbReference type="Proteomes" id="UP000076947"/>
    </source>
</evidence>
<accession>A0A177IWV0</accession>
<proteinExistence type="predicted"/>
<keyword evidence="1" id="KW-0472">Membrane</keyword>
<dbReference type="EMBL" id="LSTQ01000001">
    <property type="protein sequence ID" value="OAH32495.1"/>
    <property type="molecule type" value="Genomic_DNA"/>
</dbReference>
<evidence type="ECO:0000313" key="2">
    <source>
        <dbReference type="EMBL" id="OAH32495.1"/>
    </source>
</evidence>
<sequence>MGFAAGFWRSQIPIMGTRSNFKLCAGVAGCGVGFISFCVDVINFSYLQSFEEAMDLINHGFLGQ</sequence>
<comment type="caution">
    <text evidence="2">The sequence shown here is derived from an EMBL/GenBank/DDBJ whole genome shotgun (WGS) entry which is preliminary data.</text>
</comment>
<gene>
    <name evidence="2" type="ORF">AYJ05_02125</name>
</gene>
<keyword evidence="1" id="KW-1133">Transmembrane helix</keyword>
<feature type="transmembrane region" description="Helical" evidence="1">
    <location>
        <begin position="21"/>
        <end position="46"/>
    </location>
</feature>
<dbReference type="Proteomes" id="UP000076947">
    <property type="component" value="Unassembled WGS sequence"/>
</dbReference>
<keyword evidence="3" id="KW-1185">Reference proteome</keyword>
<evidence type="ECO:0000256" key="1">
    <source>
        <dbReference type="SAM" id="Phobius"/>
    </source>
</evidence>
<reference evidence="3" key="1">
    <citation type="submission" date="2016-02" db="EMBL/GenBank/DDBJ databases">
        <authorList>
            <person name="Kaur G."/>
            <person name="Nair G.R."/>
            <person name="Mayilraj S."/>
        </authorList>
    </citation>
    <scope>NUCLEOTIDE SEQUENCE [LARGE SCALE GENOMIC DNA]</scope>
    <source>
        <strain evidence="3">GA-15</strain>
    </source>
</reference>
<dbReference type="AlphaFoldDB" id="A0A177IWV0"/>
<dbReference type="STRING" id="1705.CA21670_09495"/>